<protein>
    <recommendedName>
        <fullName evidence="3">dTTP/UTP pyrophosphatase</fullName>
        <shortName evidence="3">dTTPase/UTPase</shortName>
        <ecNumber evidence="3">3.6.1.9</ecNumber>
    </recommendedName>
    <alternativeName>
        <fullName evidence="3">Nucleoside triphosphate pyrophosphatase</fullName>
    </alternativeName>
    <alternativeName>
        <fullName evidence="3">Nucleotide pyrophosphatase</fullName>
        <shortName evidence="3">Nucleotide PPase</shortName>
    </alternativeName>
</protein>
<dbReference type="EC" id="3.6.1.9" evidence="3"/>
<dbReference type="PIRSF" id="PIRSF006305">
    <property type="entry name" value="Maf"/>
    <property type="match status" value="1"/>
</dbReference>
<name>A0ABW4LNH1_9BACI</name>
<dbReference type="NCBIfam" id="TIGR00172">
    <property type="entry name" value="maf"/>
    <property type="match status" value="1"/>
</dbReference>
<comment type="catalytic activity">
    <reaction evidence="3">
        <text>dTTP + H2O = dTMP + diphosphate + H(+)</text>
        <dbReference type="Rhea" id="RHEA:28534"/>
        <dbReference type="ChEBI" id="CHEBI:15377"/>
        <dbReference type="ChEBI" id="CHEBI:15378"/>
        <dbReference type="ChEBI" id="CHEBI:33019"/>
        <dbReference type="ChEBI" id="CHEBI:37568"/>
        <dbReference type="ChEBI" id="CHEBI:63528"/>
        <dbReference type="EC" id="3.6.1.9"/>
    </reaction>
</comment>
<dbReference type="Proteomes" id="UP001597214">
    <property type="component" value="Unassembled WGS sequence"/>
</dbReference>
<dbReference type="SUPFAM" id="SSF52972">
    <property type="entry name" value="ITPase-like"/>
    <property type="match status" value="1"/>
</dbReference>
<feature type="site" description="Important for substrate specificity" evidence="3">
    <location>
        <position position="70"/>
    </location>
</feature>
<feature type="active site" description="Proton acceptor" evidence="3">
    <location>
        <position position="69"/>
    </location>
</feature>
<dbReference type="InterPro" id="IPR003697">
    <property type="entry name" value="Maf-like"/>
</dbReference>
<comment type="catalytic activity">
    <reaction evidence="3">
        <text>UTP + H2O = UMP + diphosphate + H(+)</text>
        <dbReference type="Rhea" id="RHEA:29395"/>
        <dbReference type="ChEBI" id="CHEBI:15377"/>
        <dbReference type="ChEBI" id="CHEBI:15378"/>
        <dbReference type="ChEBI" id="CHEBI:33019"/>
        <dbReference type="ChEBI" id="CHEBI:46398"/>
        <dbReference type="ChEBI" id="CHEBI:57865"/>
        <dbReference type="EC" id="3.6.1.9"/>
    </reaction>
</comment>
<comment type="similarity">
    <text evidence="3">Belongs to the Maf family. YhdE subfamily.</text>
</comment>
<accession>A0ABW4LNH1</accession>
<evidence type="ECO:0000256" key="2">
    <source>
        <dbReference type="ARBA" id="ARBA00022801"/>
    </source>
</evidence>
<comment type="cofactor">
    <cofactor evidence="1 3">
        <name>a divalent metal cation</name>
        <dbReference type="ChEBI" id="CHEBI:60240"/>
    </cofactor>
</comment>
<evidence type="ECO:0000313" key="4">
    <source>
        <dbReference type="EMBL" id="MFD1736031.1"/>
    </source>
</evidence>
<comment type="subcellular location">
    <subcellularLocation>
        <location evidence="3">Cytoplasm</location>
    </subcellularLocation>
</comment>
<dbReference type="Pfam" id="PF02545">
    <property type="entry name" value="Maf"/>
    <property type="match status" value="1"/>
</dbReference>
<dbReference type="HAMAP" id="MF_00528">
    <property type="entry name" value="Maf"/>
    <property type="match status" value="1"/>
</dbReference>
<dbReference type="InterPro" id="IPR029001">
    <property type="entry name" value="ITPase-like_fam"/>
</dbReference>
<comment type="caution">
    <text evidence="3">Lacks conserved residue(s) required for the propagation of feature annotation.</text>
</comment>
<evidence type="ECO:0000256" key="3">
    <source>
        <dbReference type="HAMAP-Rule" id="MF_00528"/>
    </source>
</evidence>
<dbReference type="PANTHER" id="PTHR43213">
    <property type="entry name" value="BIFUNCTIONAL DTTP/UTP PYROPHOSPHATASE/METHYLTRANSFERASE PROTEIN-RELATED"/>
    <property type="match status" value="1"/>
</dbReference>
<keyword evidence="5" id="KW-1185">Reference proteome</keyword>
<dbReference type="Gene3D" id="3.90.950.10">
    <property type="match status" value="1"/>
</dbReference>
<proteinExistence type="inferred from homology"/>
<organism evidence="4 5">
    <name type="scientific">Bacillus salitolerans</name>
    <dbReference type="NCBI Taxonomy" id="1437434"/>
    <lineage>
        <taxon>Bacteria</taxon>
        <taxon>Bacillati</taxon>
        <taxon>Bacillota</taxon>
        <taxon>Bacilli</taxon>
        <taxon>Bacillales</taxon>
        <taxon>Bacillaceae</taxon>
        <taxon>Bacillus</taxon>
    </lineage>
</organism>
<keyword evidence="2 3" id="KW-0378">Hydrolase</keyword>
<evidence type="ECO:0000313" key="5">
    <source>
        <dbReference type="Proteomes" id="UP001597214"/>
    </source>
</evidence>
<dbReference type="CDD" id="cd00555">
    <property type="entry name" value="Maf"/>
    <property type="match status" value="1"/>
</dbReference>
<dbReference type="PANTHER" id="PTHR43213:SF5">
    <property type="entry name" value="BIFUNCTIONAL DTTP_UTP PYROPHOSPHATASE_METHYLTRANSFERASE PROTEIN-RELATED"/>
    <property type="match status" value="1"/>
</dbReference>
<keyword evidence="3" id="KW-0546">Nucleotide metabolism</keyword>
<comment type="function">
    <text evidence="3">Nucleoside triphosphate pyrophosphatase that hydrolyzes dTTP and UTP. May have a dual role in cell division arrest and in preventing the incorporation of modified nucleotides into cellular nucleic acids.</text>
</comment>
<gene>
    <name evidence="4" type="ORF">ACFSCX_05585</name>
</gene>
<dbReference type="EMBL" id="JBHUEM010000004">
    <property type="protein sequence ID" value="MFD1736031.1"/>
    <property type="molecule type" value="Genomic_DNA"/>
</dbReference>
<feature type="site" description="Important for substrate specificity" evidence="3">
    <location>
        <position position="12"/>
    </location>
</feature>
<comment type="caution">
    <text evidence="4">The sequence shown here is derived from an EMBL/GenBank/DDBJ whole genome shotgun (WGS) entry which is preliminary data.</text>
</comment>
<evidence type="ECO:0000256" key="1">
    <source>
        <dbReference type="ARBA" id="ARBA00001968"/>
    </source>
</evidence>
<dbReference type="GO" id="GO:0016787">
    <property type="term" value="F:hydrolase activity"/>
    <property type="evidence" value="ECO:0007669"/>
    <property type="project" value="UniProtKB-KW"/>
</dbReference>
<dbReference type="RefSeq" id="WP_377927167.1">
    <property type="nucleotide sequence ID" value="NZ_JBHUEM010000004.1"/>
</dbReference>
<feature type="site" description="Important for substrate specificity" evidence="3">
    <location>
        <position position="152"/>
    </location>
</feature>
<sequence>MQHLVLASSSPRRKELLTNLGISFEVSSSSIEEIVDPTLSPEKVVMTLAEQKALDVARRYPHAYVVGADTIVTKDSILLGKPRDEQDAFRMLQSLSGQTHSVLTGVTIVYNGKANSFYVETEVTFWPLSEVDIYSYIQSGEPLDKAGSYGIQGLGSLFVREIKGDYFSVVGLPLSRLVRELKQFGFQC</sequence>
<keyword evidence="3" id="KW-0963">Cytoplasm</keyword>
<reference evidence="5" key="1">
    <citation type="journal article" date="2019" name="Int. J. Syst. Evol. Microbiol.">
        <title>The Global Catalogue of Microorganisms (GCM) 10K type strain sequencing project: providing services to taxonomists for standard genome sequencing and annotation.</title>
        <authorList>
            <consortium name="The Broad Institute Genomics Platform"/>
            <consortium name="The Broad Institute Genome Sequencing Center for Infectious Disease"/>
            <person name="Wu L."/>
            <person name="Ma J."/>
        </authorList>
    </citation>
    <scope>NUCLEOTIDE SEQUENCE [LARGE SCALE GENOMIC DNA]</scope>
    <source>
        <strain evidence="5">CCUG 49339</strain>
    </source>
</reference>